<dbReference type="SUPFAM" id="SSF55874">
    <property type="entry name" value="ATPase domain of HSP90 chaperone/DNA topoisomerase II/histidine kinase"/>
    <property type="match status" value="1"/>
</dbReference>
<dbReference type="InterPro" id="IPR003594">
    <property type="entry name" value="HATPase_dom"/>
</dbReference>
<evidence type="ECO:0000256" key="1">
    <source>
        <dbReference type="ARBA" id="ARBA00000085"/>
    </source>
</evidence>
<dbReference type="GO" id="GO:0016020">
    <property type="term" value="C:membrane"/>
    <property type="evidence" value="ECO:0007669"/>
    <property type="project" value="InterPro"/>
</dbReference>
<evidence type="ECO:0000256" key="8">
    <source>
        <dbReference type="ARBA" id="ARBA00023012"/>
    </source>
</evidence>
<dbReference type="PANTHER" id="PTHR24421">
    <property type="entry name" value="NITRATE/NITRITE SENSOR PROTEIN NARX-RELATED"/>
    <property type="match status" value="1"/>
</dbReference>
<keyword evidence="9" id="KW-0175">Coiled coil</keyword>
<gene>
    <name evidence="11" type="ORF">DN062_15415</name>
</gene>
<evidence type="ECO:0000259" key="10">
    <source>
        <dbReference type="PROSITE" id="PS50109"/>
    </source>
</evidence>
<evidence type="ECO:0000256" key="7">
    <source>
        <dbReference type="ARBA" id="ARBA00022840"/>
    </source>
</evidence>
<keyword evidence="8" id="KW-0902">Two-component regulatory system</keyword>
<evidence type="ECO:0000256" key="2">
    <source>
        <dbReference type="ARBA" id="ARBA00012438"/>
    </source>
</evidence>
<evidence type="ECO:0000313" key="12">
    <source>
        <dbReference type="Proteomes" id="UP000250744"/>
    </source>
</evidence>
<dbReference type="PROSITE" id="PS50109">
    <property type="entry name" value="HIS_KIN"/>
    <property type="match status" value="1"/>
</dbReference>
<dbReference type="CDD" id="cd16917">
    <property type="entry name" value="HATPase_UhpB-NarQ-NarX-like"/>
    <property type="match status" value="1"/>
</dbReference>
<dbReference type="Gene3D" id="1.20.5.1930">
    <property type="match status" value="1"/>
</dbReference>
<dbReference type="InterPro" id="IPR050482">
    <property type="entry name" value="Sensor_HK_TwoCompSys"/>
</dbReference>
<dbReference type="Pfam" id="PF02518">
    <property type="entry name" value="HATPase_c"/>
    <property type="match status" value="1"/>
</dbReference>
<dbReference type="EMBL" id="QKRX01000014">
    <property type="protein sequence ID" value="RAU16937.1"/>
    <property type="molecule type" value="Genomic_DNA"/>
</dbReference>
<dbReference type="AlphaFoldDB" id="A0A364NJ74"/>
<dbReference type="EC" id="2.7.13.3" evidence="2"/>
<keyword evidence="3" id="KW-0597">Phosphoprotein</keyword>
<proteinExistence type="predicted"/>
<dbReference type="GO" id="GO:0000155">
    <property type="term" value="F:phosphorelay sensor kinase activity"/>
    <property type="evidence" value="ECO:0007669"/>
    <property type="project" value="InterPro"/>
</dbReference>
<organism evidence="11 12">
    <name type="scientific">Nitrincola tibetensis</name>
    <dbReference type="NCBI Taxonomy" id="2219697"/>
    <lineage>
        <taxon>Bacteria</taxon>
        <taxon>Pseudomonadati</taxon>
        <taxon>Pseudomonadota</taxon>
        <taxon>Gammaproteobacteria</taxon>
        <taxon>Oceanospirillales</taxon>
        <taxon>Oceanospirillaceae</taxon>
        <taxon>Nitrincola</taxon>
    </lineage>
</organism>
<keyword evidence="12" id="KW-1185">Reference proteome</keyword>
<evidence type="ECO:0000256" key="4">
    <source>
        <dbReference type="ARBA" id="ARBA00022679"/>
    </source>
</evidence>
<comment type="catalytic activity">
    <reaction evidence="1">
        <text>ATP + protein L-histidine = ADP + protein N-phospho-L-histidine.</text>
        <dbReference type="EC" id="2.7.13.3"/>
    </reaction>
</comment>
<name>A0A364NJ74_9GAMM</name>
<sequence length="375" mass="42769">MPFQMSAKWNFIKSAWGRGQSEDKPQHPWLVDLPLGLLRHVNLDEALTVWLEGLEGQLKSSGATLMLQTDKRLTKVGREGLCHPHANCPWLSSLDDWPDVGELNTCMPCIRMGKHRLACGVRDGHGGQGVLVMEFLYSPRTAQKRQLREVGKVLSETLSLVLDERQRREVALMEERALLSRELHDSVAQELSYLQIRMSRLASVIENPEQASEASHMLKDLRHNVQRAHRQVRELISLSRLTLEGRSLHMALEAAVDEFSRQSRCVFELDNRLPVGCMRAETELQVMHILREALVNVVRHSHAQHVLITLKMLKDQRFEVCVEDDGVGLSEDAEKQEGHFGLRMMRERANTIPAQLTIESKATRGTRVKLIWRAL</sequence>
<feature type="coiled-coil region" evidence="9">
    <location>
        <begin position="211"/>
        <end position="238"/>
    </location>
</feature>
<keyword evidence="7" id="KW-0067">ATP-binding</keyword>
<dbReference type="InterPro" id="IPR005467">
    <property type="entry name" value="His_kinase_dom"/>
</dbReference>
<evidence type="ECO:0000256" key="9">
    <source>
        <dbReference type="SAM" id="Coils"/>
    </source>
</evidence>
<reference evidence="11 12" key="1">
    <citation type="submission" date="2018-06" db="EMBL/GenBank/DDBJ databases">
        <title>Nitrincola tibetense sp. nov., isolated from Lake XuguoCo on Tibetan Plateau.</title>
        <authorList>
            <person name="Xing P."/>
        </authorList>
    </citation>
    <scope>NUCLEOTIDE SEQUENCE [LARGE SCALE GENOMIC DNA]</scope>
    <source>
        <strain evidence="12">xg18</strain>
    </source>
</reference>
<comment type="caution">
    <text evidence="11">The sequence shown here is derived from an EMBL/GenBank/DDBJ whole genome shotgun (WGS) entry which is preliminary data.</text>
</comment>
<evidence type="ECO:0000256" key="5">
    <source>
        <dbReference type="ARBA" id="ARBA00022741"/>
    </source>
</evidence>
<feature type="domain" description="Histidine kinase" evidence="10">
    <location>
        <begin position="178"/>
        <end position="375"/>
    </location>
</feature>
<dbReference type="OrthoDB" id="9811306at2"/>
<dbReference type="Pfam" id="PF07730">
    <property type="entry name" value="HisKA_3"/>
    <property type="match status" value="1"/>
</dbReference>
<accession>A0A364NJ74</accession>
<dbReference type="Gene3D" id="3.30.565.10">
    <property type="entry name" value="Histidine kinase-like ATPase, C-terminal domain"/>
    <property type="match status" value="1"/>
</dbReference>
<protein>
    <recommendedName>
        <fullName evidence="2">histidine kinase</fullName>
        <ecNumber evidence="2">2.7.13.3</ecNumber>
    </recommendedName>
</protein>
<dbReference type="Proteomes" id="UP000250744">
    <property type="component" value="Unassembled WGS sequence"/>
</dbReference>
<evidence type="ECO:0000313" key="11">
    <source>
        <dbReference type="EMBL" id="RAU16937.1"/>
    </source>
</evidence>
<evidence type="ECO:0000256" key="6">
    <source>
        <dbReference type="ARBA" id="ARBA00022777"/>
    </source>
</evidence>
<evidence type="ECO:0000256" key="3">
    <source>
        <dbReference type="ARBA" id="ARBA00022553"/>
    </source>
</evidence>
<dbReference type="PANTHER" id="PTHR24421:SF10">
    <property type="entry name" value="NITRATE_NITRITE SENSOR PROTEIN NARQ"/>
    <property type="match status" value="1"/>
</dbReference>
<keyword evidence="5" id="KW-0547">Nucleotide-binding</keyword>
<dbReference type="GO" id="GO:0005524">
    <property type="term" value="F:ATP binding"/>
    <property type="evidence" value="ECO:0007669"/>
    <property type="project" value="UniProtKB-KW"/>
</dbReference>
<dbReference type="GO" id="GO:0046983">
    <property type="term" value="F:protein dimerization activity"/>
    <property type="evidence" value="ECO:0007669"/>
    <property type="project" value="InterPro"/>
</dbReference>
<keyword evidence="6 11" id="KW-0418">Kinase</keyword>
<dbReference type="InterPro" id="IPR036890">
    <property type="entry name" value="HATPase_C_sf"/>
</dbReference>
<keyword evidence="4" id="KW-0808">Transferase</keyword>
<dbReference type="SMART" id="SM00387">
    <property type="entry name" value="HATPase_c"/>
    <property type="match status" value="1"/>
</dbReference>
<dbReference type="InterPro" id="IPR011712">
    <property type="entry name" value="Sig_transdc_His_kin_sub3_dim/P"/>
</dbReference>